<feature type="region of interest" description="Disordered" evidence="1">
    <location>
        <begin position="216"/>
        <end position="235"/>
    </location>
</feature>
<reference evidence="4" key="3">
    <citation type="submission" date="2015-06" db="UniProtKB">
        <authorList>
            <consortium name="EnsemblMetazoa"/>
        </authorList>
    </citation>
    <scope>IDENTIFICATION</scope>
</reference>
<keyword evidence="2" id="KW-0472">Membrane</keyword>
<organism evidence="3">
    <name type="scientific">Capitella teleta</name>
    <name type="common">Polychaete worm</name>
    <dbReference type="NCBI Taxonomy" id="283909"/>
    <lineage>
        <taxon>Eukaryota</taxon>
        <taxon>Metazoa</taxon>
        <taxon>Spiralia</taxon>
        <taxon>Lophotrochozoa</taxon>
        <taxon>Annelida</taxon>
        <taxon>Polychaeta</taxon>
        <taxon>Sedentaria</taxon>
        <taxon>Scolecida</taxon>
        <taxon>Capitellidae</taxon>
        <taxon>Capitella</taxon>
    </lineage>
</organism>
<feature type="transmembrane region" description="Helical" evidence="2">
    <location>
        <begin position="78"/>
        <end position="95"/>
    </location>
</feature>
<name>R7T5J4_CAPTE</name>
<dbReference type="HOGENOM" id="CLU_601645_0_0_1"/>
<feature type="transmembrane region" description="Helical" evidence="2">
    <location>
        <begin position="46"/>
        <end position="66"/>
    </location>
</feature>
<evidence type="ECO:0000256" key="2">
    <source>
        <dbReference type="SAM" id="Phobius"/>
    </source>
</evidence>
<proteinExistence type="predicted"/>
<reference evidence="3 5" key="2">
    <citation type="journal article" date="2013" name="Nature">
        <title>Insights into bilaterian evolution from three spiralian genomes.</title>
        <authorList>
            <person name="Simakov O."/>
            <person name="Marletaz F."/>
            <person name="Cho S.J."/>
            <person name="Edsinger-Gonzales E."/>
            <person name="Havlak P."/>
            <person name="Hellsten U."/>
            <person name="Kuo D.H."/>
            <person name="Larsson T."/>
            <person name="Lv J."/>
            <person name="Arendt D."/>
            <person name="Savage R."/>
            <person name="Osoegawa K."/>
            <person name="de Jong P."/>
            <person name="Grimwood J."/>
            <person name="Chapman J.A."/>
            <person name="Shapiro H."/>
            <person name="Aerts A."/>
            <person name="Otillar R.P."/>
            <person name="Terry A.Y."/>
            <person name="Boore J.L."/>
            <person name="Grigoriev I.V."/>
            <person name="Lindberg D.R."/>
            <person name="Seaver E.C."/>
            <person name="Weisblat D.A."/>
            <person name="Putnam N.H."/>
            <person name="Rokhsar D.S."/>
        </authorList>
    </citation>
    <scope>NUCLEOTIDE SEQUENCE</scope>
    <source>
        <strain evidence="3 5">I ESC-2004</strain>
    </source>
</reference>
<evidence type="ECO:0000313" key="3">
    <source>
        <dbReference type="EMBL" id="ELT88311.1"/>
    </source>
</evidence>
<dbReference type="Proteomes" id="UP000014760">
    <property type="component" value="Unassembled WGS sequence"/>
</dbReference>
<gene>
    <name evidence="3" type="ORF">CAPTEDRAFT_185254</name>
</gene>
<dbReference type="EMBL" id="KB311873">
    <property type="protein sequence ID" value="ELT88311.1"/>
    <property type="molecule type" value="Genomic_DNA"/>
</dbReference>
<feature type="compositionally biased region" description="Low complexity" evidence="1">
    <location>
        <begin position="441"/>
        <end position="455"/>
    </location>
</feature>
<dbReference type="PANTHER" id="PTHR39952:SF1">
    <property type="match status" value="1"/>
</dbReference>
<sequence>MGTSSKRALLVFVVAGLLQIVVAFLLSAIYFSVRTLTSSLELVETIPTYTNGILLLCAGILVIVLYRRKALVLHVTTFVLNVVCCSLCFGSAILIQSRSLSNFSRFEICQYEAKEAVCRCFVSVDDDNDAYKTPLKTGEFEFVFRKSPSCTAIEYNLRDYMTALCILDALAILLCLCVITVLVFLKCWREDPNDQDTTEMMSSPIEMEMTPQDGITLSSRQQSTETVSRDTVGRSRVRRAAAAAAAAESRLFPRITLPGMEERLINQSVDLPGTEQARLLRIQRHSSGGEDAQNVTNEQVHRRNSSCDDAQLHPPRVRHPLPRGVQRSMSDSSRSTVTGPTRQLQQLHPLQLHRLHPNAAVVRRHEHHLQQYRSRPPRRARSSCPTRPRPGNPYMPTRMAYLNLIDPCTTSLSSLGCFPYPSEPPPPYTDFELPPYAGMDPAPSYRSRSSPAPSI</sequence>
<dbReference type="AlphaFoldDB" id="R7T5J4"/>
<feature type="transmembrane region" description="Helical" evidence="2">
    <location>
        <begin position="9"/>
        <end position="31"/>
    </location>
</feature>
<dbReference type="OrthoDB" id="6117712at2759"/>
<feature type="compositionally biased region" description="Polar residues" evidence="1">
    <location>
        <begin position="216"/>
        <end position="226"/>
    </location>
</feature>
<keyword evidence="2" id="KW-0812">Transmembrane</keyword>
<protein>
    <submittedName>
        <fullName evidence="3 4">Uncharacterized protein</fullName>
    </submittedName>
</protein>
<feature type="region of interest" description="Disordered" evidence="1">
    <location>
        <begin position="285"/>
        <end position="352"/>
    </location>
</feature>
<dbReference type="EMBL" id="AMQN01003456">
    <property type="status" value="NOT_ANNOTATED_CDS"/>
    <property type="molecule type" value="Genomic_DNA"/>
</dbReference>
<evidence type="ECO:0000313" key="4">
    <source>
        <dbReference type="EnsemblMetazoa" id="CapteP185254"/>
    </source>
</evidence>
<dbReference type="EnsemblMetazoa" id="CapteT185254">
    <property type="protein sequence ID" value="CapteP185254"/>
    <property type="gene ID" value="CapteG185254"/>
</dbReference>
<evidence type="ECO:0000313" key="5">
    <source>
        <dbReference type="Proteomes" id="UP000014760"/>
    </source>
</evidence>
<keyword evidence="5" id="KW-1185">Reference proteome</keyword>
<feature type="region of interest" description="Disordered" evidence="1">
    <location>
        <begin position="364"/>
        <end position="395"/>
    </location>
</feature>
<feature type="compositionally biased region" description="Polar residues" evidence="1">
    <location>
        <begin position="327"/>
        <end position="341"/>
    </location>
</feature>
<dbReference type="PANTHER" id="PTHR39952">
    <property type="entry name" value="FI02073P"/>
    <property type="match status" value="1"/>
</dbReference>
<evidence type="ECO:0000256" key="1">
    <source>
        <dbReference type="SAM" id="MobiDB-lite"/>
    </source>
</evidence>
<reference evidence="5" key="1">
    <citation type="submission" date="2012-12" db="EMBL/GenBank/DDBJ databases">
        <authorList>
            <person name="Hellsten U."/>
            <person name="Grimwood J."/>
            <person name="Chapman J.A."/>
            <person name="Shapiro H."/>
            <person name="Aerts A."/>
            <person name="Otillar R.P."/>
            <person name="Terry A.Y."/>
            <person name="Boore J.L."/>
            <person name="Simakov O."/>
            <person name="Marletaz F."/>
            <person name="Cho S.-J."/>
            <person name="Edsinger-Gonzales E."/>
            <person name="Havlak P."/>
            <person name="Kuo D.-H."/>
            <person name="Larsson T."/>
            <person name="Lv J."/>
            <person name="Arendt D."/>
            <person name="Savage R."/>
            <person name="Osoegawa K."/>
            <person name="de Jong P."/>
            <person name="Lindberg D.R."/>
            <person name="Seaver E.C."/>
            <person name="Weisblat D.A."/>
            <person name="Putnam N.H."/>
            <person name="Grigoriev I.V."/>
            <person name="Rokhsar D.S."/>
        </authorList>
    </citation>
    <scope>NUCLEOTIDE SEQUENCE</scope>
    <source>
        <strain evidence="5">I ESC-2004</strain>
    </source>
</reference>
<accession>R7T5J4</accession>
<feature type="region of interest" description="Disordered" evidence="1">
    <location>
        <begin position="423"/>
        <end position="455"/>
    </location>
</feature>
<feature type="transmembrane region" description="Helical" evidence="2">
    <location>
        <begin position="161"/>
        <end position="185"/>
    </location>
</feature>
<keyword evidence="2" id="KW-1133">Transmembrane helix</keyword>